<reference evidence="2" key="2">
    <citation type="journal article" date="2014" name="BMC Genomics">
        <title>A genomic perspective to assessing quality of mass-reared SIT flies used in Mediterranean fruit fly (Ceratitis capitata) eradication in California.</title>
        <authorList>
            <person name="Calla B."/>
            <person name="Hall B."/>
            <person name="Hou S."/>
            <person name="Geib S.M."/>
        </authorList>
    </citation>
    <scope>NUCLEOTIDE SEQUENCE</scope>
</reference>
<evidence type="ECO:0000259" key="1">
    <source>
        <dbReference type="PROSITE" id="PS51029"/>
    </source>
</evidence>
<dbReference type="EMBL" id="GAMC01005059">
    <property type="protein sequence ID" value="JAC01497.1"/>
    <property type="molecule type" value="mRNA"/>
</dbReference>
<dbReference type="EMBL" id="GAMC01005060">
    <property type="protein sequence ID" value="JAC01496.1"/>
    <property type="molecule type" value="mRNA"/>
</dbReference>
<organism evidence="2">
    <name type="scientific">Ceratitis capitata</name>
    <name type="common">Mediterranean fruit fly</name>
    <name type="synonym">Tephritis capitata</name>
    <dbReference type="NCBI Taxonomy" id="7213"/>
    <lineage>
        <taxon>Eukaryota</taxon>
        <taxon>Metazoa</taxon>
        <taxon>Ecdysozoa</taxon>
        <taxon>Arthropoda</taxon>
        <taxon>Hexapoda</taxon>
        <taxon>Insecta</taxon>
        <taxon>Pterygota</taxon>
        <taxon>Neoptera</taxon>
        <taxon>Endopterygota</taxon>
        <taxon>Diptera</taxon>
        <taxon>Brachycera</taxon>
        <taxon>Muscomorpha</taxon>
        <taxon>Tephritoidea</taxon>
        <taxon>Tephritidae</taxon>
        <taxon>Ceratitis</taxon>
        <taxon>Ceratitis</taxon>
    </lineage>
</organism>
<feature type="domain" description="MADF" evidence="1">
    <location>
        <begin position="5"/>
        <end position="93"/>
    </location>
</feature>
<sequence>MLEERLIKEIQQNECLWNKYNPDYKNKRKKDICWTSVSNNVGETVEVCRKRWKSLRDRFIIELSARTRACGNGNSKKDWLFFEQLFFLTTSMTPKGSQSAPLLNTMQQSQQAKSHNSVDKKDKQVDATKFTVAMGPPDAERYANLDETFRTLVENYLNFVNTYKQTADPFLAVIQEFFEKVPQHRRTAFKMEILNYTYKMYAELKD</sequence>
<dbReference type="AlphaFoldDB" id="W8CB88"/>
<dbReference type="PANTHER" id="PTHR12243">
    <property type="entry name" value="MADF DOMAIN TRANSCRIPTION FACTOR"/>
    <property type="match status" value="1"/>
</dbReference>
<accession>W8CB88</accession>
<dbReference type="SMART" id="SM00595">
    <property type="entry name" value="MADF"/>
    <property type="match status" value="1"/>
</dbReference>
<dbReference type="InterPro" id="IPR006578">
    <property type="entry name" value="MADF-dom"/>
</dbReference>
<name>W8CB88_CERCA</name>
<gene>
    <name evidence="2" type="primary">ADF1</name>
</gene>
<dbReference type="OrthoDB" id="5984255at2759"/>
<protein>
    <submittedName>
        <fullName evidence="2">Transcription factor Adf-1</fullName>
    </submittedName>
</protein>
<proteinExistence type="evidence at transcript level"/>
<reference evidence="2" key="1">
    <citation type="submission" date="2013-07" db="EMBL/GenBank/DDBJ databases">
        <authorList>
            <person name="Geib S."/>
        </authorList>
    </citation>
    <scope>NUCLEOTIDE SEQUENCE</scope>
</reference>
<evidence type="ECO:0000313" key="2">
    <source>
        <dbReference type="EMBL" id="JAC01500.1"/>
    </source>
</evidence>
<dbReference type="PROSITE" id="PS51029">
    <property type="entry name" value="MADF"/>
    <property type="match status" value="1"/>
</dbReference>
<dbReference type="PANTHER" id="PTHR12243:SF67">
    <property type="entry name" value="COREPRESSOR OF PANGOLIN, ISOFORM A-RELATED"/>
    <property type="match status" value="1"/>
</dbReference>
<dbReference type="EMBL" id="GAMC01005056">
    <property type="protein sequence ID" value="JAC01500.1"/>
    <property type="molecule type" value="mRNA"/>
</dbReference>
<dbReference type="InterPro" id="IPR039353">
    <property type="entry name" value="TF_Adf1"/>
</dbReference>
<dbReference type="Pfam" id="PF10545">
    <property type="entry name" value="MADF_DNA_bdg"/>
    <property type="match status" value="1"/>
</dbReference>